<sequence>MSVRGQNCSLGLWFAVHLPHRRTTRSVQWNRNAYHCAWTCPNCPP</sequence>
<dbReference type="Proteomes" id="UP000069272">
    <property type="component" value="Chromosome 3R"/>
</dbReference>
<dbReference type="AlphaFoldDB" id="A0A182FXK4"/>
<name>A0A182FXK4_ANOAL</name>
<keyword evidence="2" id="KW-1185">Reference proteome</keyword>
<proteinExistence type="predicted"/>
<protein>
    <submittedName>
        <fullName evidence="1">Uncharacterized protein</fullName>
    </submittedName>
</protein>
<evidence type="ECO:0000313" key="2">
    <source>
        <dbReference type="Proteomes" id="UP000069272"/>
    </source>
</evidence>
<accession>A0A182FXK4</accession>
<reference evidence="1 2" key="1">
    <citation type="journal article" date="2017" name="G3 (Bethesda)">
        <title>The Physical Genome Mapping of Anopheles albimanus Corrected Scaffold Misassemblies and Identified Interarm Rearrangements in Genus Anopheles.</title>
        <authorList>
            <person name="Artemov G.N."/>
            <person name="Peery A.N."/>
            <person name="Jiang X."/>
            <person name="Tu Z."/>
            <person name="Stegniy V.N."/>
            <person name="Sharakhova M.V."/>
            <person name="Sharakhov I.V."/>
        </authorList>
    </citation>
    <scope>NUCLEOTIDE SEQUENCE [LARGE SCALE GENOMIC DNA]</scope>
    <source>
        <strain evidence="1 2">ALBI9_A</strain>
    </source>
</reference>
<reference evidence="1" key="2">
    <citation type="submission" date="2022-08" db="UniProtKB">
        <authorList>
            <consortium name="EnsemblMetazoa"/>
        </authorList>
    </citation>
    <scope>IDENTIFICATION</scope>
    <source>
        <strain evidence="1">STECLA/ALBI9_A</strain>
    </source>
</reference>
<evidence type="ECO:0000313" key="1">
    <source>
        <dbReference type="EnsemblMetazoa" id="AALB014374-PA"/>
    </source>
</evidence>
<organism evidence="1 2">
    <name type="scientific">Anopheles albimanus</name>
    <name type="common">New world malaria mosquito</name>
    <dbReference type="NCBI Taxonomy" id="7167"/>
    <lineage>
        <taxon>Eukaryota</taxon>
        <taxon>Metazoa</taxon>
        <taxon>Ecdysozoa</taxon>
        <taxon>Arthropoda</taxon>
        <taxon>Hexapoda</taxon>
        <taxon>Insecta</taxon>
        <taxon>Pterygota</taxon>
        <taxon>Neoptera</taxon>
        <taxon>Endopterygota</taxon>
        <taxon>Diptera</taxon>
        <taxon>Nematocera</taxon>
        <taxon>Culicoidea</taxon>
        <taxon>Culicidae</taxon>
        <taxon>Anophelinae</taxon>
        <taxon>Anopheles</taxon>
    </lineage>
</organism>
<dbReference type="EnsemblMetazoa" id="AALB014374-RA">
    <property type="protein sequence ID" value="AALB014374-PA"/>
    <property type="gene ID" value="AALB014374"/>
</dbReference>